<gene>
    <name evidence="1" type="ORF">HAX54_012471</name>
</gene>
<organism evidence="1 2">
    <name type="scientific">Datura stramonium</name>
    <name type="common">Jimsonweed</name>
    <name type="synonym">Common thornapple</name>
    <dbReference type="NCBI Taxonomy" id="4076"/>
    <lineage>
        <taxon>Eukaryota</taxon>
        <taxon>Viridiplantae</taxon>
        <taxon>Streptophyta</taxon>
        <taxon>Embryophyta</taxon>
        <taxon>Tracheophyta</taxon>
        <taxon>Spermatophyta</taxon>
        <taxon>Magnoliopsida</taxon>
        <taxon>eudicotyledons</taxon>
        <taxon>Gunneridae</taxon>
        <taxon>Pentapetalae</taxon>
        <taxon>asterids</taxon>
        <taxon>lamiids</taxon>
        <taxon>Solanales</taxon>
        <taxon>Solanaceae</taxon>
        <taxon>Solanoideae</taxon>
        <taxon>Datureae</taxon>
        <taxon>Datura</taxon>
    </lineage>
</organism>
<evidence type="ECO:0000313" key="1">
    <source>
        <dbReference type="EMBL" id="MCD7471802.1"/>
    </source>
</evidence>
<protein>
    <submittedName>
        <fullName evidence="1">Uncharacterized protein</fullName>
    </submittedName>
</protein>
<dbReference type="PANTHER" id="PTHR45763:SF28">
    <property type="entry name" value="ALPHA_BETA-HYDROLASES SUPERFAMILY PROTEIN"/>
    <property type="match status" value="1"/>
</dbReference>
<sequence length="120" mass="13522">MLLLTCYTPRLLHWWFTQKLFPSATVLEGNPTFFCEKDLDVLKNTPGYQLFTQDGDKETKGYEDGCCAGSITKIRLTKTPLDSHQGSSDGGHHLLVYDTVCEAVLKSLLLEKILLVQAYH</sequence>
<comment type="caution">
    <text evidence="1">The sequence shown here is derived from an EMBL/GenBank/DDBJ whole genome shotgun (WGS) entry which is preliminary data.</text>
</comment>
<dbReference type="EMBL" id="JACEIK010001725">
    <property type="protein sequence ID" value="MCD7471802.1"/>
    <property type="molecule type" value="Genomic_DNA"/>
</dbReference>
<accession>A0ABS8TJV1</accession>
<keyword evidence="2" id="KW-1185">Reference proteome</keyword>
<dbReference type="PANTHER" id="PTHR45763">
    <property type="entry name" value="HYDROLASE, ALPHA/BETA FOLD FAMILY PROTEIN, EXPRESSED-RELATED"/>
    <property type="match status" value="1"/>
</dbReference>
<name>A0ABS8TJV1_DATST</name>
<reference evidence="1 2" key="1">
    <citation type="journal article" date="2021" name="BMC Genomics">
        <title>Datura genome reveals duplications of psychoactive alkaloid biosynthetic genes and high mutation rate following tissue culture.</title>
        <authorList>
            <person name="Rajewski A."/>
            <person name="Carter-House D."/>
            <person name="Stajich J."/>
            <person name="Litt A."/>
        </authorList>
    </citation>
    <scope>NUCLEOTIDE SEQUENCE [LARGE SCALE GENOMIC DNA]</scope>
    <source>
        <strain evidence="1">AR-01</strain>
    </source>
</reference>
<evidence type="ECO:0000313" key="2">
    <source>
        <dbReference type="Proteomes" id="UP000823775"/>
    </source>
</evidence>
<proteinExistence type="predicted"/>
<dbReference type="Proteomes" id="UP000823775">
    <property type="component" value="Unassembled WGS sequence"/>
</dbReference>